<gene>
    <name evidence="1" type="ORF">NTEN_LOCUS22152</name>
</gene>
<dbReference type="AlphaFoldDB" id="A0A6H5HPI5"/>
<evidence type="ECO:0000313" key="1">
    <source>
        <dbReference type="EMBL" id="CAB0018243.1"/>
    </source>
</evidence>
<reference evidence="1 2" key="1">
    <citation type="submission" date="2020-02" db="EMBL/GenBank/DDBJ databases">
        <authorList>
            <person name="Ferguson B K."/>
        </authorList>
    </citation>
    <scope>NUCLEOTIDE SEQUENCE [LARGE SCALE GENOMIC DNA]</scope>
</reference>
<evidence type="ECO:0000313" key="2">
    <source>
        <dbReference type="Proteomes" id="UP000479000"/>
    </source>
</evidence>
<name>A0A6H5HPI5_9HEMI</name>
<keyword evidence="2" id="KW-1185">Reference proteome</keyword>
<sequence>MASSLGTVSCEERIRECPIKSPKSDSSYKESKIGRAYVQAKPEIKPIKRWGP</sequence>
<dbReference type="EMBL" id="CADCXU010032316">
    <property type="protein sequence ID" value="CAB0018243.1"/>
    <property type="molecule type" value="Genomic_DNA"/>
</dbReference>
<accession>A0A6H5HPI5</accession>
<feature type="non-terminal residue" evidence="1">
    <location>
        <position position="52"/>
    </location>
</feature>
<dbReference type="Proteomes" id="UP000479000">
    <property type="component" value="Unassembled WGS sequence"/>
</dbReference>
<protein>
    <submittedName>
        <fullName evidence="1">Uncharacterized protein</fullName>
    </submittedName>
</protein>
<organism evidence="1 2">
    <name type="scientific">Nesidiocoris tenuis</name>
    <dbReference type="NCBI Taxonomy" id="355587"/>
    <lineage>
        <taxon>Eukaryota</taxon>
        <taxon>Metazoa</taxon>
        <taxon>Ecdysozoa</taxon>
        <taxon>Arthropoda</taxon>
        <taxon>Hexapoda</taxon>
        <taxon>Insecta</taxon>
        <taxon>Pterygota</taxon>
        <taxon>Neoptera</taxon>
        <taxon>Paraneoptera</taxon>
        <taxon>Hemiptera</taxon>
        <taxon>Heteroptera</taxon>
        <taxon>Panheteroptera</taxon>
        <taxon>Cimicomorpha</taxon>
        <taxon>Miridae</taxon>
        <taxon>Dicyphina</taxon>
        <taxon>Nesidiocoris</taxon>
    </lineage>
</organism>
<proteinExistence type="predicted"/>